<dbReference type="InterPro" id="IPR056280">
    <property type="entry name" value="AIPP2-like_SPOC"/>
</dbReference>
<evidence type="ECO:0000256" key="4">
    <source>
        <dbReference type="ARBA" id="ARBA00023015"/>
    </source>
</evidence>
<dbReference type="PANTHER" id="PTHR33304">
    <property type="match status" value="1"/>
</dbReference>
<feature type="region of interest" description="Disordered" evidence="6">
    <location>
        <begin position="186"/>
        <end position="209"/>
    </location>
</feature>
<sequence>MCQYVEGQPCHICGDGANAELIVICFQCRKSREHIYCMRPNLDKFPAEWHCEACRGDTLVHQEACHSDSPRRCHEEEVKSPSEREQNSAIGNECSEIPDVSKKIGSPSGKPAARLLSRDFVPNKVDKGKVKYLPVEHIYALSSGAKWKQPSLGGSSSQKGSFGNNRRLISKTPPARVFATKRYSYEKDHGHSSPGHAKSLQKQVAKPSQQLQELNLQVRLAHKSSATGNSTSQTVLTTRGKRATNDEARHSPLEHTVPVVNGVKEKVEHEKTLLPLDKHAGKMDSILSKDCARKEEHVNVIACHQDARSEEENLPNPPAVNALWKGSFEIHKSLEIYGGFQAYPPAILSRKACSIASKMSKVLPFTLQPRSDVWPKTFRTDFPSAYDIALYFLADDFDREKYNGLVERMEKHDLSLKSQSQWDGVELLIFTSRELPAESQSECSNFVLFHAKTHVAWSSSKKTGDPAARRHYTDSYATLFEF</sequence>
<dbReference type="PANTHER" id="PTHR33304:SF36">
    <property type="entry name" value="GB|AAF26970.1-RELATED"/>
    <property type="match status" value="1"/>
</dbReference>
<feature type="compositionally biased region" description="Polar residues" evidence="6">
    <location>
        <begin position="200"/>
        <end position="209"/>
    </location>
</feature>
<evidence type="ECO:0000256" key="1">
    <source>
        <dbReference type="ARBA" id="ARBA00022723"/>
    </source>
</evidence>
<dbReference type="Gene3D" id="3.30.40.10">
    <property type="entry name" value="Zinc/RING finger domain, C3HC4 (zinc finger)"/>
    <property type="match status" value="1"/>
</dbReference>
<feature type="domain" description="Zinc finger PHD-type" evidence="7">
    <location>
        <begin position="9"/>
        <end position="55"/>
    </location>
</feature>
<evidence type="ECO:0000256" key="2">
    <source>
        <dbReference type="ARBA" id="ARBA00022771"/>
    </source>
</evidence>
<dbReference type="Proteomes" id="UP000631114">
    <property type="component" value="Unassembled WGS sequence"/>
</dbReference>
<dbReference type="OrthoDB" id="651601at2759"/>
<keyword evidence="2" id="KW-0863">Zinc-finger</keyword>
<name>A0A835IVK1_9MAGN</name>
<dbReference type="InterPro" id="IPR011011">
    <property type="entry name" value="Znf_FYVE_PHD"/>
</dbReference>
<keyword evidence="1" id="KW-0479">Metal-binding</keyword>
<proteinExistence type="predicted"/>
<dbReference type="GO" id="GO:0008270">
    <property type="term" value="F:zinc ion binding"/>
    <property type="evidence" value="ECO:0007669"/>
    <property type="project" value="UniProtKB-KW"/>
</dbReference>
<dbReference type="InterPro" id="IPR001965">
    <property type="entry name" value="Znf_PHD"/>
</dbReference>
<keyword evidence="3" id="KW-0862">Zinc</keyword>
<accession>A0A835IVK1</accession>
<reference evidence="8 9" key="1">
    <citation type="submission" date="2020-10" db="EMBL/GenBank/DDBJ databases">
        <title>The Coptis chinensis genome and diversification of protoberbering-type alkaloids.</title>
        <authorList>
            <person name="Wang B."/>
            <person name="Shu S."/>
            <person name="Song C."/>
            <person name="Liu Y."/>
        </authorList>
    </citation>
    <scope>NUCLEOTIDE SEQUENCE [LARGE SCALE GENOMIC DNA]</scope>
    <source>
        <strain evidence="8">HL-2020</strain>
        <tissue evidence="8">Leaf</tissue>
    </source>
</reference>
<keyword evidence="5" id="KW-0804">Transcription</keyword>
<dbReference type="Pfam" id="PF23121">
    <property type="entry name" value="SPOC_AIPP2"/>
    <property type="match status" value="1"/>
</dbReference>
<dbReference type="AlphaFoldDB" id="A0A835IVK1"/>
<dbReference type="GO" id="GO:0034244">
    <property type="term" value="P:negative regulation of transcription elongation by RNA polymerase II"/>
    <property type="evidence" value="ECO:0007669"/>
    <property type="project" value="InterPro"/>
</dbReference>
<evidence type="ECO:0000259" key="7">
    <source>
        <dbReference type="SMART" id="SM00249"/>
    </source>
</evidence>
<keyword evidence="9" id="KW-1185">Reference proteome</keyword>
<gene>
    <name evidence="8" type="ORF">IFM89_008132</name>
</gene>
<dbReference type="GO" id="GO:0140566">
    <property type="term" value="F:histone reader activity"/>
    <property type="evidence" value="ECO:0007669"/>
    <property type="project" value="InterPro"/>
</dbReference>
<comment type="caution">
    <text evidence="8">The sequence shown here is derived from an EMBL/GenBank/DDBJ whole genome shotgun (WGS) entry which is preliminary data.</text>
</comment>
<dbReference type="SMART" id="SM00249">
    <property type="entry name" value="PHD"/>
    <property type="match status" value="1"/>
</dbReference>
<dbReference type="InterPro" id="IPR049914">
    <property type="entry name" value="PHD1-3/5-6"/>
</dbReference>
<organism evidence="8 9">
    <name type="scientific">Coptis chinensis</name>
    <dbReference type="NCBI Taxonomy" id="261450"/>
    <lineage>
        <taxon>Eukaryota</taxon>
        <taxon>Viridiplantae</taxon>
        <taxon>Streptophyta</taxon>
        <taxon>Embryophyta</taxon>
        <taxon>Tracheophyta</taxon>
        <taxon>Spermatophyta</taxon>
        <taxon>Magnoliopsida</taxon>
        <taxon>Ranunculales</taxon>
        <taxon>Ranunculaceae</taxon>
        <taxon>Coptidoideae</taxon>
        <taxon>Coptis</taxon>
    </lineage>
</organism>
<dbReference type="EMBL" id="JADFTS010000001">
    <property type="protein sequence ID" value="KAF9624194.1"/>
    <property type="molecule type" value="Genomic_DNA"/>
</dbReference>
<evidence type="ECO:0000313" key="9">
    <source>
        <dbReference type="Proteomes" id="UP000631114"/>
    </source>
</evidence>
<keyword evidence="4" id="KW-0805">Transcription regulation</keyword>
<feature type="compositionally biased region" description="Polar residues" evidence="6">
    <location>
        <begin position="152"/>
        <end position="164"/>
    </location>
</feature>
<dbReference type="SUPFAM" id="SSF57903">
    <property type="entry name" value="FYVE/PHD zinc finger"/>
    <property type="match status" value="1"/>
</dbReference>
<evidence type="ECO:0000256" key="3">
    <source>
        <dbReference type="ARBA" id="ARBA00022833"/>
    </source>
</evidence>
<evidence type="ECO:0000256" key="5">
    <source>
        <dbReference type="ARBA" id="ARBA00023163"/>
    </source>
</evidence>
<feature type="region of interest" description="Disordered" evidence="6">
    <location>
        <begin position="146"/>
        <end position="168"/>
    </location>
</feature>
<protein>
    <recommendedName>
        <fullName evidence="7">Zinc finger PHD-type domain-containing protein</fullName>
    </recommendedName>
</protein>
<evidence type="ECO:0000256" key="6">
    <source>
        <dbReference type="SAM" id="MobiDB-lite"/>
    </source>
</evidence>
<dbReference type="InterPro" id="IPR013083">
    <property type="entry name" value="Znf_RING/FYVE/PHD"/>
</dbReference>
<evidence type="ECO:0000313" key="8">
    <source>
        <dbReference type="EMBL" id="KAF9624194.1"/>
    </source>
</evidence>